<dbReference type="SUPFAM" id="SSF53067">
    <property type="entry name" value="Actin-like ATPase domain"/>
    <property type="match status" value="1"/>
</dbReference>
<dbReference type="InterPro" id="IPR043129">
    <property type="entry name" value="ATPase_NBD"/>
</dbReference>
<reference evidence="3" key="1">
    <citation type="submission" date="2016-10" db="EMBL/GenBank/DDBJ databases">
        <authorList>
            <person name="Varghese N."/>
            <person name="Submissions S."/>
        </authorList>
    </citation>
    <scope>NUCLEOTIDE SEQUENCE [LARGE SCALE GENOMIC DNA]</scope>
    <source>
        <strain evidence="3">DSM 4002</strain>
    </source>
</reference>
<dbReference type="eggNOG" id="COG1940">
    <property type="taxonomic scope" value="Bacteria"/>
</dbReference>
<keyword evidence="2" id="KW-0418">Kinase</keyword>
<dbReference type="AlphaFoldDB" id="A0A1I4XR42"/>
<dbReference type="InterPro" id="IPR000600">
    <property type="entry name" value="ROK"/>
</dbReference>
<sequence length="307" mass="33664">MNTDMKHVITLDIGGSHITAAVVNATTKTVYTNTIVKESFDSNEEVEEVLSLWKKVIHTCFAKADVQKLEGLAFCMPGPFDYEKGICWIKDQSKYEKFYGVDVKKAIREKMELPADYPVYFQNDADSFGIGEVYQNPAFLDKKVIAITLGTGLGACFIDHGNVALHAVGVPKDGEIYNLPYKDTMAEDYVSARGLLRNYNNKASQSVQNGLNLYELAVRNDALAIAAFQEFGKDLAAVLLPLVQEFQAEALVFGGKIADGKDFFLPELQSLFAAHGLQPSIAISNDNEKAALLGAANLFLAETLAEM</sequence>
<organism evidence="2 3">
    <name type="scientific">Flavobacterium succinicans</name>
    <dbReference type="NCBI Taxonomy" id="29536"/>
    <lineage>
        <taxon>Bacteria</taxon>
        <taxon>Pseudomonadati</taxon>
        <taxon>Bacteroidota</taxon>
        <taxon>Flavobacteriia</taxon>
        <taxon>Flavobacteriales</taxon>
        <taxon>Flavobacteriaceae</taxon>
        <taxon>Flavobacterium</taxon>
    </lineage>
</organism>
<comment type="similarity">
    <text evidence="1">Belongs to the ROK (NagC/XylR) family.</text>
</comment>
<gene>
    <name evidence="2" type="ORF">SAMN05444143_10990</name>
</gene>
<protein>
    <submittedName>
        <fullName evidence="2">Glucokinase</fullName>
    </submittedName>
</protein>
<keyword evidence="3" id="KW-1185">Reference proteome</keyword>
<accession>A0A1I4XR42</accession>
<dbReference type="Pfam" id="PF00480">
    <property type="entry name" value="ROK"/>
    <property type="match status" value="1"/>
</dbReference>
<evidence type="ECO:0000313" key="3">
    <source>
        <dbReference type="Proteomes" id="UP000182961"/>
    </source>
</evidence>
<name>A0A1I4XR42_9FLAO</name>
<dbReference type="Gene3D" id="3.30.420.40">
    <property type="match status" value="2"/>
</dbReference>
<dbReference type="PANTHER" id="PTHR18964:SF149">
    <property type="entry name" value="BIFUNCTIONAL UDP-N-ACETYLGLUCOSAMINE 2-EPIMERASE_N-ACETYLMANNOSAMINE KINASE"/>
    <property type="match status" value="1"/>
</dbReference>
<evidence type="ECO:0000313" key="2">
    <source>
        <dbReference type="EMBL" id="SFN27933.1"/>
    </source>
</evidence>
<dbReference type="PANTHER" id="PTHR18964">
    <property type="entry name" value="ROK (REPRESSOR, ORF, KINASE) FAMILY"/>
    <property type="match status" value="1"/>
</dbReference>
<dbReference type="Proteomes" id="UP000182961">
    <property type="component" value="Unassembled WGS sequence"/>
</dbReference>
<proteinExistence type="inferred from homology"/>
<dbReference type="GO" id="GO:0016301">
    <property type="term" value="F:kinase activity"/>
    <property type="evidence" value="ECO:0007669"/>
    <property type="project" value="UniProtKB-KW"/>
</dbReference>
<dbReference type="EMBL" id="FOUT01000009">
    <property type="protein sequence ID" value="SFN27933.1"/>
    <property type="molecule type" value="Genomic_DNA"/>
</dbReference>
<evidence type="ECO:0000256" key="1">
    <source>
        <dbReference type="ARBA" id="ARBA00006479"/>
    </source>
</evidence>
<keyword evidence="2" id="KW-0808">Transferase</keyword>